<dbReference type="SMART" id="SM00382">
    <property type="entry name" value="AAA"/>
    <property type="match status" value="1"/>
</dbReference>
<organism evidence="6 7">
    <name type="scientific">Auritidibacter ignavus</name>
    <dbReference type="NCBI Taxonomy" id="678932"/>
    <lineage>
        <taxon>Bacteria</taxon>
        <taxon>Bacillati</taxon>
        <taxon>Actinomycetota</taxon>
        <taxon>Actinomycetes</taxon>
        <taxon>Micrococcales</taxon>
        <taxon>Micrococcaceae</taxon>
        <taxon>Auritidibacter</taxon>
    </lineage>
</organism>
<keyword evidence="2" id="KW-0547">Nucleotide-binding</keyword>
<dbReference type="GO" id="GO:0016887">
    <property type="term" value="F:ATP hydrolysis activity"/>
    <property type="evidence" value="ECO:0007669"/>
    <property type="project" value="InterPro"/>
</dbReference>
<proteinExistence type="predicted"/>
<feature type="region of interest" description="Disordered" evidence="4">
    <location>
        <begin position="269"/>
        <end position="288"/>
    </location>
</feature>
<evidence type="ECO:0000256" key="1">
    <source>
        <dbReference type="ARBA" id="ARBA00022448"/>
    </source>
</evidence>
<feature type="compositionally biased region" description="Basic and acidic residues" evidence="4">
    <location>
        <begin position="272"/>
        <end position="288"/>
    </location>
</feature>
<dbReference type="Proteomes" id="UP001224674">
    <property type="component" value="Chromosome"/>
</dbReference>
<keyword evidence="3 6" id="KW-0067">ATP-binding</keyword>
<evidence type="ECO:0000313" key="6">
    <source>
        <dbReference type="EMBL" id="WGH93354.1"/>
    </source>
</evidence>
<dbReference type="InterPro" id="IPR027417">
    <property type="entry name" value="P-loop_NTPase"/>
</dbReference>
<dbReference type="InterPro" id="IPR003593">
    <property type="entry name" value="AAA+_ATPase"/>
</dbReference>
<dbReference type="AlphaFoldDB" id="A0AAJ6AP92"/>
<dbReference type="InterPro" id="IPR003439">
    <property type="entry name" value="ABC_transporter-like_ATP-bd"/>
</dbReference>
<protein>
    <submittedName>
        <fullName evidence="6">ABC transporter ATP-binding protein</fullName>
    </submittedName>
</protein>
<dbReference type="GO" id="GO:0005524">
    <property type="term" value="F:ATP binding"/>
    <property type="evidence" value="ECO:0007669"/>
    <property type="project" value="UniProtKB-KW"/>
</dbReference>
<evidence type="ECO:0000256" key="4">
    <source>
        <dbReference type="SAM" id="MobiDB-lite"/>
    </source>
</evidence>
<dbReference type="SUPFAM" id="SSF52540">
    <property type="entry name" value="P-loop containing nucleoside triphosphate hydrolases"/>
    <property type="match status" value="1"/>
</dbReference>
<keyword evidence="7" id="KW-1185">Reference proteome</keyword>
<evidence type="ECO:0000259" key="5">
    <source>
        <dbReference type="PROSITE" id="PS50893"/>
    </source>
</evidence>
<dbReference type="EMBL" id="CP122566">
    <property type="protein sequence ID" value="WGH93354.1"/>
    <property type="molecule type" value="Genomic_DNA"/>
</dbReference>
<dbReference type="Gene3D" id="3.40.50.300">
    <property type="entry name" value="P-loop containing nucleotide triphosphate hydrolases"/>
    <property type="match status" value="1"/>
</dbReference>
<dbReference type="PANTHER" id="PTHR42734">
    <property type="entry name" value="METAL TRANSPORT SYSTEM ATP-BINDING PROTEIN TM_0124-RELATED"/>
    <property type="match status" value="1"/>
</dbReference>
<evidence type="ECO:0000256" key="2">
    <source>
        <dbReference type="ARBA" id="ARBA00022741"/>
    </source>
</evidence>
<dbReference type="InterPro" id="IPR050153">
    <property type="entry name" value="Metal_Ion_Import_ABC"/>
</dbReference>
<feature type="domain" description="ABC transporter" evidence="5">
    <location>
        <begin position="19"/>
        <end position="249"/>
    </location>
</feature>
<reference evidence="6 7" key="1">
    <citation type="submission" date="2023-03" db="EMBL/GenBank/DDBJ databases">
        <title>Complete genome sequences of several Auritidibacter ignavus strains isolated from ear infections.</title>
        <authorList>
            <person name="Baehr T."/>
            <person name="Baumhoegger A.M."/>
        </authorList>
    </citation>
    <scope>NUCLEOTIDE SEQUENCE [LARGE SCALE GENOMIC DNA]</scope>
    <source>
        <strain evidence="6 7">BABAE-6</strain>
    </source>
</reference>
<evidence type="ECO:0000256" key="3">
    <source>
        <dbReference type="ARBA" id="ARBA00022840"/>
    </source>
</evidence>
<evidence type="ECO:0000313" key="7">
    <source>
        <dbReference type="Proteomes" id="UP001224674"/>
    </source>
</evidence>
<keyword evidence="1" id="KW-0813">Transport</keyword>
<name>A0AAJ6AP92_9MICC</name>
<gene>
    <name evidence="6" type="ORF">QDX21_00600</name>
</gene>
<sequence length="288" mass="31022">MISPSTTHASTAPNQRLLVQARDIKLAYGQYVAVDRSSFHIPAGAITAVIGPNGSGKSTLLQAIAGVLPVAAGELTVMGRSPEKMRPHVSFVMQSVVFPTGTPITVKDVVSMGRYPQTGWFGLSTAKDRVAVDRAMEVMEITHLKKKHLEELSGGQRQRVYVAQGIAQGHEILVLDEPMTGLDVRSMKVIDQVIHEETKHGHSVVMTTHDLDEAAVADYVVLLKGKVLACGIPSEVLTRENLETAYGLGALHDTANLTEELSSQGIVALPHTDNDSHGQERADENDHS</sequence>
<accession>A0AAJ6AP92</accession>
<dbReference type="RefSeq" id="WP_110110004.1">
    <property type="nucleotide sequence ID" value="NZ_CP122566.1"/>
</dbReference>
<dbReference type="Pfam" id="PF00005">
    <property type="entry name" value="ABC_tran"/>
    <property type="match status" value="1"/>
</dbReference>
<dbReference type="PROSITE" id="PS50893">
    <property type="entry name" value="ABC_TRANSPORTER_2"/>
    <property type="match status" value="1"/>
</dbReference>